<evidence type="ECO:0000259" key="6">
    <source>
        <dbReference type="Pfam" id="PF25990"/>
    </source>
</evidence>
<dbReference type="InterPro" id="IPR058636">
    <property type="entry name" value="Beta-barrel_YknX"/>
</dbReference>
<accession>A0ABU9U1I6</accession>
<dbReference type="Gene3D" id="2.40.420.20">
    <property type="match status" value="1"/>
</dbReference>
<evidence type="ECO:0000256" key="1">
    <source>
        <dbReference type="ARBA" id="ARBA00004196"/>
    </source>
</evidence>
<comment type="caution">
    <text evidence="7">The sequence shown here is derived from an EMBL/GenBank/DDBJ whole genome shotgun (WGS) entry which is preliminary data.</text>
</comment>
<name>A0ABU9U1I6_9GAMM</name>
<dbReference type="InterPro" id="IPR050465">
    <property type="entry name" value="UPF0194_transport"/>
</dbReference>
<feature type="signal peptide" evidence="4">
    <location>
        <begin position="1"/>
        <end position="18"/>
    </location>
</feature>
<comment type="subcellular location">
    <subcellularLocation>
        <location evidence="1">Cell envelope</location>
    </subcellularLocation>
</comment>
<evidence type="ECO:0000313" key="8">
    <source>
        <dbReference type="Proteomes" id="UP001388366"/>
    </source>
</evidence>
<evidence type="ECO:0000256" key="2">
    <source>
        <dbReference type="ARBA" id="ARBA00023054"/>
    </source>
</evidence>
<dbReference type="RefSeq" id="WP_342883798.1">
    <property type="nucleotide sequence ID" value="NZ_JBBMQU010000013.1"/>
</dbReference>
<reference evidence="7 8" key="1">
    <citation type="submission" date="2024-03" db="EMBL/GenBank/DDBJ databases">
        <title>Community enrichment and isolation of bacterial strains for fucoidan degradation.</title>
        <authorList>
            <person name="Sichert A."/>
        </authorList>
    </citation>
    <scope>NUCLEOTIDE SEQUENCE [LARGE SCALE GENOMIC DNA]</scope>
    <source>
        <strain evidence="7 8">AS81</strain>
    </source>
</reference>
<keyword evidence="4" id="KW-0732">Signal</keyword>
<dbReference type="PANTHER" id="PTHR32347">
    <property type="entry name" value="EFFLUX SYSTEM COMPONENT YKNX-RELATED"/>
    <property type="match status" value="1"/>
</dbReference>
<organism evidence="7 8">
    <name type="scientific">Pseudoalteromonas neustonica</name>
    <dbReference type="NCBI Taxonomy" id="1840331"/>
    <lineage>
        <taxon>Bacteria</taxon>
        <taxon>Pseudomonadati</taxon>
        <taxon>Pseudomonadota</taxon>
        <taxon>Gammaproteobacteria</taxon>
        <taxon>Alteromonadales</taxon>
        <taxon>Pseudoalteromonadaceae</taxon>
        <taxon>Pseudoalteromonas</taxon>
    </lineage>
</organism>
<evidence type="ECO:0000256" key="3">
    <source>
        <dbReference type="SAM" id="Coils"/>
    </source>
</evidence>
<keyword evidence="8" id="KW-1185">Reference proteome</keyword>
<feature type="domain" description="YknX-like beta-barrel" evidence="6">
    <location>
        <begin position="257"/>
        <end position="330"/>
    </location>
</feature>
<gene>
    <name evidence="7" type="ORF">WNY63_09170</name>
</gene>
<dbReference type="InterPro" id="IPR058649">
    <property type="entry name" value="CzcB_C"/>
</dbReference>
<protein>
    <submittedName>
        <fullName evidence="7">Efflux RND transporter periplasmic adaptor subunit</fullName>
    </submittedName>
</protein>
<evidence type="ECO:0000313" key="7">
    <source>
        <dbReference type="EMBL" id="MEM5550899.1"/>
    </source>
</evidence>
<sequence length="399" mass="44971">MKIRFVLSLITTALILSACSKENKVQNELTYTVSTHSFKTEVEAKGHLVAANETLIVAPASSQGPQTLAWLMPEYSQVKKGEVIARFDGEKMRRQSQKITNQTAMADEDLTQKSGAIEKDKTILNHDIVLVSEEKQFAEDYSIEDERIISKLEILESQQNVEFLNAKHNYYDWQVERFEQGATGELMLLKMRKDQHQQKLASLNTNLSQLEIVAPHDGLLTHDTNWRGEKPRAGETLWPGQKIAALPDVSQMQLILYVSEREAIDLAVGQTLTFKLIALPDQQFSGELIEVSPFPKSIKRGDPQKYYELKANINEQSAALRPGLKLNAHILVTPESERLIVPKQSVFTEQNAHYVYTEVHNEFIKTTVKLGKHNLSHVEIVEGVASGNVISLINMKDAQ</sequence>
<dbReference type="Proteomes" id="UP001388366">
    <property type="component" value="Unassembled WGS sequence"/>
</dbReference>
<evidence type="ECO:0000256" key="4">
    <source>
        <dbReference type="SAM" id="SignalP"/>
    </source>
</evidence>
<feature type="chain" id="PRO_5046198966" evidence="4">
    <location>
        <begin position="19"/>
        <end position="399"/>
    </location>
</feature>
<dbReference type="EMBL" id="JBBMQU010000013">
    <property type="protein sequence ID" value="MEM5550899.1"/>
    <property type="molecule type" value="Genomic_DNA"/>
</dbReference>
<proteinExistence type="predicted"/>
<feature type="domain" description="CzcB-like C-terminal circularly permuted SH3-like" evidence="5">
    <location>
        <begin position="340"/>
        <end position="390"/>
    </location>
</feature>
<dbReference type="PROSITE" id="PS51257">
    <property type="entry name" value="PROKAR_LIPOPROTEIN"/>
    <property type="match status" value="1"/>
</dbReference>
<feature type="coiled-coil region" evidence="3">
    <location>
        <begin position="186"/>
        <end position="213"/>
    </location>
</feature>
<dbReference type="Gene3D" id="2.40.30.170">
    <property type="match status" value="1"/>
</dbReference>
<evidence type="ECO:0000259" key="5">
    <source>
        <dbReference type="Pfam" id="PF25975"/>
    </source>
</evidence>
<dbReference type="Pfam" id="PF25990">
    <property type="entry name" value="Beta-barrel_YknX"/>
    <property type="match status" value="1"/>
</dbReference>
<keyword evidence="2 3" id="KW-0175">Coiled coil</keyword>
<dbReference type="Pfam" id="PF25975">
    <property type="entry name" value="CzcB_C"/>
    <property type="match status" value="1"/>
</dbReference>